<sequence>MTVDSTTIEKPNTRRLSLNEFADLTNEEFREIHNGYMKRSSKLIMSNSTKATMDWREKGAVTPMWCWWVFSAVAATEGVNRLKTRNLISLSEQELVDCDTTGQDHGCEGGLMDDAFQFIQQRLTTEANYPYQGVNGTSCNTQKAASQTVSINGYEDVPKNNKNAMLQAVANQPISVAIDASGCTFQFYSSGVFIGTCGINLDHGAGLVVMGLNTG</sequence>
<dbReference type="PANTHER" id="PTHR12411">
    <property type="entry name" value="CYSTEINE PROTEASE FAMILY C1-RELATED"/>
    <property type="match status" value="1"/>
</dbReference>
<dbReference type="STRING" id="3760.A0A251P486"/>
<dbReference type="GO" id="GO:0005615">
    <property type="term" value="C:extracellular space"/>
    <property type="evidence" value="ECO:0000318"/>
    <property type="project" value="GO_Central"/>
</dbReference>
<reference evidence="7 8" key="1">
    <citation type="journal article" date="2013" name="Nat. Genet.">
        <title>The high-quality draft genome of peach (Prunus persica) identifies unique patterns of genetic diversity, domestication and genome evolution.</title>
        <authorList>
            <consortium name="International Peach Genome Initiative"/>
            <person name="Verde I."/>
            <person name="Abbott A.G."/>
            <person name="Scalabrin S."/>
            <person name="Jung S."/>
            <person name="Shu S."/>
            <person name="Marroni F."/>
            <person name="Zhebentyayeva T."/>
            <person name="Dettori M.T."/>
            <person name="Grimwood J."/>
            <person name="Cattonaro F."/>
            <person name="Zuccolo A."/>
            <person name="Rossini L."/>
            <person name="Jenkins J."/>
            <person name="Vendramin E."/>
            <person name="Meisel L.A."/>
            <person name="Decroocq V."/>
            <person name="Sosinski B."/>
            <person name="Prochnik S."/>
            <person name="Mitros T."/>
            <person name="Policriti A."/>
            <person name="Cipriani G."/>
            <person name="Dondini L."/>
            <person name="Ficklin S."/>
            <person name="Goodstein D.M."/>
            <person name="Xuan P."/>
            <person name="Del Fabbro C."/>
            <person name="Aramini V."/>
            <person name="Copetti D."/>
            <person name="Gonzalez S."/>
            <person name="Horner D.S."/>
            <person name="Falchi R."/>
            <person name="Lucas S."/>
            <person name="Mica E."/>
            <person name="Maldonado J."/>
            <person name="Lazzari B."/>
            <person name="Bielenberg D."/>
            <person name="Pirona R."/>
            <person name="Miculan M."/>
            <person name="Barakat A."/>
            <person name="Testolin R."/>
            <person name="Stella A."/>
            <person name="Tartarini S."/>
            <person name="Tonutti P."/>
            <person name="Arus P."/>
            <person name="Orellana A."/>
            <person name="Wells C."/>
            <person name="Main D."/>
            <person name="Vizzotto G."/>
            <person name="Silva H."/>
            <person name="Salamini F."/>
            <person name="Schmutz J."/>
            <person name="Morgante M."/>
            <person name="Rokhsar D.S."/>
        </authorList>
    </citation>
    <scope>NUCLEOTIDE SEQUENCE [LARGE SCALE GENOMIC DNA]</scope>
    <source>
        <strain evidence="8">cv. Nemared</strain>
    </source>
</reference>
<gene>
    <name evidence="7" type="ORF">PRUPE_5G055900</name>
</gene>
<comment type="similarity">
    <text evidence="1">Belongs to the peptidase C1 family.</text>
</comment>
<dbReference type="CDD" id="cd02248">
    <property type="entry name" value="Peptidase_C1A"/>
    <property type="match status" value="1"/>
</dbReference>
<dbReference type="GO" id="GO:0004197">
    <property type="term" value="F:cysteine-type endopeptidase activity"/>
    <property type="evidence" value="ECO:0000318"/>
    <property type="project" value="GO_Central"/>
</dbReference>
<accession>A0A251P486</accession>
<dbReference type="EMBL" id="CM007655">
    <property type="protein sequence ID" value="ONI06363.1"/>
    <property type="molecule type" value="Genomic_DNA"/>
</dbReference>
<evidence type="ECO:0000256" key="1">
    <source>
        <dbReference type="ARBA" id="ARBA00008455"/>
    </source>
</evidence>
<keyword evidence="4" id="KW-0788">Thiol protease</keyword>
<feature type="domain" description="Peptidase C1A papain C-terminal" evidence="6">
    <location>
        <begin position="49"/>
        <end position="215"/>
    </location>
</feature>
<proteinExistence type="inferred from homology"/>
<evidence type="ECO:0000256" key="4">
    <source>
        <dbReference type="ARBA" id="ARBA00022807"/>
    </source>
</evidence>
<evidence type="ECO:0000259" key="6">
    <source>
        <dbReference type="SMART" id="SM00645"/>
    </source>
</evidence>
<keyword evidence="3" id="KW-0378">Hydrolase</keyword>
<keyword evidence="2" id="KW-0645">Protease</keyword>
<dbReference type="Gramene" id="ONI06363">
    <property type="protein sequence ID" value="ONI06363"/>
    <property type="gene ID" value="PRUPE_5G055900"/>
</dbReference>
<name>A0A251P486_PRUPE</name>
<dbReference type="SUPFAM" id="SSF54001">
    <property type="entry name" value="Cysteine proteinases"/>
    <property type="match status" value="1"/>
</dbReference>
<organism evidence="7 8">
    <name type="scientific">Prunus persica</name>
    <name type="common">Peach</name>
    <name type="synonym">Amygdalus persica</name>
    <dbReference type="NCBI Taxonomy" id="3760"/>
    <lineage>
        <taxon>Eukaryota</taxon>
        <taxon>Viridiplantae</taxon>
        <taxon>Streptophyta</taxon>
        <taxon>Embryophyta</taxon>
        <taxon>Tracheophyta</taxon>
        <taxon>Spermatophyta</taxon>
        <taxon>Magnoliopsida</taxon>
        <taxon>eudicotyledons</taxon>
        <taxon>Gunneridae</taxon>
        <taxon>Pentapetalae</taxon>
        <taxon>rosids</taxon>
        <taxon>fabids</taxon>
        <taxon>Rosales</taxon>
        <taxon>Rosaceae</taxon>
        <taxon>Amygdaloideae</taxon>
        <taxon>Amygdaleae</taxon>
        <taxon>Prunus</taxon>
    </lineage>
</organism>
<dbReference type="InterPro" id="IPR039417">
    <property type="entry name" value="Peptidase_C1A_papain-like"/>
</dbReference>
<dbReference type="GO" id="GO:0051603">
    <property type="term" value="P:proteolysis involved in protein catabolic process"/>
    <property type="evidence" value="ECO:0000318"/>
    <property type="project" value="GO_Central"/>
</dbReference>
<dbReference type="GO" id="GO:0005764">
    <property type="term" value="C:lysosome"/>
    <property type="evidence" value="ECO:0000318"/>
    <property type="project" value="GO_Central"/>
</dbReference>
<keyword evidence="8" id="KW-1185">Reference proteome</keyword>
<dbReference type="AlphaFoldDB" id="A0A251P486"/>
<dbReference type="InterPro" id="IPR000668">
    <property type="entry name" value="Peptidase_C1A_C"/>
</dbReference>
<evidence type="ECO:0000313" key="8">
    <source>
        <dbReference type="Proteomes" id="UP000006882"/>
    </source>
</evidence>
<dbReference type="Pfam" id="PF00112">
    <property type="entry name" value="Peptidase_C1"/>
    <property type="match status" value="1"/>
</dbReference>
<protein>
    <recommendedName>
        <fullName evidence="6">Peptidase C1A papain C-terminal domain-containing protein</fullName>
    </recommendedName>
</protein>
<dbReference type="Gene3D" id="3.90.70.10">
    <property type="entry name" value="Cysteine proteinases"/>
    <property type="match status" value="1"/>
</dbReference>
<dbReference type="SMART" id="SM00645">
    <property type="entry name" value="Pept_C1"/>
    <property type="match status" value="1"/>
</dbReference>
<evidence type="ECO:0000256" key="2">
    <source>
        <dbReference type="ARBA" id="ARBA00022670"/>
    </source>
</evidence>
<evidence type="ECO:0000256" key="3">
    <source>
        <dbReference type="ARBA" id="ARBA00022801"/>
    </source>
</evidence>
<dbReference type="InterPro" id="IPR013128">
    <property type="entry name" value="Peptidase_C1A"/>
</dbReference>
<keyword evidence="5" id="KW-1015">Disulfide bond</keyword>
<evidence type="ECO:0000313" key="7">
    <source>
        <dbReference type="EMBL" id="ONI06363.1"/>
    </source>
</evidence>
<evidence type="ECO:0000256" key="5">
    <source>
        <dbReference type="ARBA" id="ARBA00023157"/>
    </source>
</evidence>
<dbReference type="Proteomes" id="UP000006882">
    <property type="component" value="Chromosome G5"/>
</dbReference>
<dbReference type="InterPro" id="IPR038765">
    <property type="entry name" value="Papain-like_cys_pep_sf"/>
</dbReference>